<dbReference type="SUPFAM" id="SSF53850">
    <property type="entry name" value="Periplasmic binding protein-like II"/>
    <property type="match status" value="1"/>
</dbReference>
<keyword evidence="3" id="KW-0238">DNA-binding</keyword>
<dbReference type="AlphaFoldDB" id="A0A0A0CVQ5"/>
<evidence type="ECO:0000313" key="5">
    <source>
        <dbReference type="EMBL" id="KGM30516.1"/>
    </source>
</evidence>
<proteinExistence type="inferred from homology"/>
<dbReference type="PANTHER" id="PTHR30118">
    <property type="entry name" value="HTH-TYPE TRANSCRIPTIONAL REGULATOR LEUO-RELATED"/>
    <property type="match status" value="1"/>
</dbReference>
<accession>A0A0A0CVQ5</accession>
<comment type="similarity">
    <text evidence="1">Belongs to the LysR transcriptional regulatory family.</text>
</comment>
<evidence type="ECO:0000313" key="6">
    <source>
        <dbReference type="Proteomes" id="UP000029995"/>
    </source>
</evidence>
<dbReference type="Proteomes" id="UP000029995">
    <property type="component" value="Unassembled WGS sequence"/>
</dbReference>
<dbReference type="InterPro" id="IPR050389">
    <property type="entry name" value="LysR-type_TF"/>
</dbReference>
<evidence type="ECO:0000256" key="1">
    <source>
        <dbReference type="ARBA" id="ARBA00009437"/>
    </source>
</evidence>
<reference evidence="5 6" key="1">
    <citation type="submission" date="2014-01" db="EMBL/GenBank/DDBJ databases">
        <title>Genome sequence determination for a cystic fibrosis isolate, Inquilinus limosus.</title>
        <authorList>
            <person name="Pino M."/>
            <person name="Di Conza J."/>
            <person name="Gutkind G."/>
        </authorList>
    </citation>
    <scope>NUCLEOTIDE SEQUENCE [LARGE SCALE GENOMIC DNA]</scope>
    <source>
        <strain evidence="5 6">MP06</strain>
    </source>
</reference>
<gene>
    <name evidence="5" type="ORF">P409_32540</name>
</gene>
<evidence type="ECO:0000256" key="4">
    <source>
        <dbReference type="ARBA" id="ARBA00023163"/>
    </source>
</evidence>
<evidence type="ECO:0000256" key="2">
    <source>
        <dbReference type="ARBA" id="ARBA00023015"/>
    </source>
</evidence>
<name>A0A0A0CVQ5_9PROT</name>
<dbReference type="GO" id="GO:0003677">
    <property type="term" value="F:DNA binding"/>
    <property type="evidence" value="ECO:0007669"/>
    <property type="project" value="UniProtKB-KW"/>
</dbReference>
<evidence type="ECO:0000256" key="3">
    <source>
        <dbReference type="ARBA" id="ARBA00023125"/>
    </source>
</evidence>
<keyword evidence="4" id="KW-0804">Transcription</keyword>
<dbReference type="EMBL" id="JANX01000803">
    <property type="protein sequence ID" value="KGM30516.1"/>
    <property type="molecule type" value="Genomic_DNA"/>
</dbReference>
<keyword evidence="2" id="KW-0805">Transcription regulation</keyword>
<protein>
    <submittedName>
        <fullName evidence="5">LysR family transcriptional regulator</fullName>
    </submittedName>
</protein>
<organism evidence="5 6">
    <name type="scientific">Inquilinus limosus MP06</name>
    <dbReference type="NCBI Taxonomy" id="1398085"/>
    <lineage>
        <taxon>Bacteria</taxon>
        <taxon>Pseudomonadati</taxon>
        <taxon>Pseudomonadota</taxon>
        <taxon>Alphaproteobacteria</taxon>
        <taxon>Rhodospirillales</taxon>
        <taxon>Rhodospirillaceae</taxon>
        <taxon>Inquilinus</taxon>
    </lineage>
</organism>
<dbReference type="Gene3D" id="3.40.190.10">
    <property type="entry name" value="Periplasmic binding protein-like II"/>
    <property type="match status" value="2"/>
</dbReference>
<feature type="non-terminal residue" evidence="5">
    <location>
        <position position="1"/>
    </location>
</feature>
<dbReference type="PANTHER" id="PTHR30118:SF15">
    <property type="entry name" value="TRANSCRIPTIONAL REGULATORY PROTEIN"/>
    <property type="match status" value="1"/>
</dbReference>
<sequence>FIAAPMLVAESDMILSLPRRLARRVAATAPIEVLELPLEAERFTVSMIWHERRQDDPAHAWLRRQLADSARDATRD</sequence>
<dbReference type="GO" id="GO:0006355">
    <property type="term" value="P:regulation of DNA-templated transcription"/>
    <property type="evidence" value="ECO:0007669"/>
    <property type="project" value="TreeGrafter"/>
</dbReference>
<comment type="caution">
    <text evidence="5">The sequence shown here is derived from an EMBL/GenBank/DDBJ whole genome shotgun (WGS) entry which is preliminary data.</text>
</comment>